<dbReference type="Proteomes" id="UP001187471">
    <property type="component" value="Unassembled WGS sequence"/>
</dbReference>
<dbReference type="PANTHER" id="PTHR14152:SF5">
    <property type="entry name" value="U4_U6.U5 TRI-SNRNP-ASSOCIATED PROTEIN 1"/>
    <property type="match status" value="1"/>
</dbReference>
<gene>
    <name evidence="4" type="ORF">RJ640_000318</name>
</gene>
<dbReference type="AlphaFoldDB" id="A0AA88RYB8"/>
<comment type="subcellular location">
    <subcellularLocation>
        <location evidence="1">Nucleus</location>
    </subcellularLocation>
</comment>
<comment type="caution">
    <text evidence="4">The sequence shown here is derived from an EMBL/GenBank/DDBJ whole genome shotgun (WGS) entry which is preliminary data.</text>
</comment>
<evidence type="ECO:0000256" key="2">
    <source>
        <dbReference type="ARBA" id="ARBA00006076"/>
    </source>
</evidence>
<dbReference type="InterPro" id="IPR005011">
    <property type="entry name" value="SNU66/SART1"/>
</dbReference>
<dbReference type="EMBL" id="JAVXUO010000884">
    <property type="protein sequence ID" value="KAK2988331.1"/>
    <property type="molecule type" value="Genomic_DNA"/>
</dbReference>
<dbReference type="PANTHER" id="PTHR14152">
    <property type="entry name" value="SQUAMOUS CELL CARCINOMA ANTIGEN RECOGNISED BY CYTOTOXIC T LYMPHOCYTES"/>
    <property type="match status" value="1"/>
</dbReference>
<keyword evidence="3" id="KW-0539">Nucleus</keyword>
<reference evidence="4" key="1">
    <citation type="submission" date="2022-12" db="EMBL/GenBank/DDBJ databases">
        <title>Draft genome assemblies for two species of Escallonia (Escalloniales).</title>
        <authorList>
            <person name="Chanderbali A."/>
            <person name="Dervinis C."/>
            <person name="Anghel I."/>
            <person name="Soltis D."/>
            <person name="Soltis P."/>
            <person name="Zapata F."/>
        </authorList>
    </citation>
    <scope>NUCLEOTIDE SEQUENCE</scope>
    <source>
        <strain evidence="4">UCBG92.1500</strain>
        <tissue evidence="4">Leaf</tissue>
    </source>
</reference>
<evidence type="ECO:0000313" key="5">
    <source>
        <dbReference type="Proteomes" id="UP001187471"/>
    </source>
</evidence>
<evidence type="ECO:0000313" key="4">
    <source>
        <dbReference type="EMBL" id="KAK2988331.1"/>
    </source>
</evidence>
<accession>A0AA88RYB8</accession>
<proteinExistence type="inferred from homology"/>
<dbReference type="GO" id="GO:0000481">
    <property type="term" value="P:maturation of 5S rRNA"/>
    <property type="evidence" value="ECO:0007669"/>
    <property type="project" value="TreeGrafter"/>
</dbReference>
<dbReference type="GO" id="GO:0045292">
    <property type="term" value="P:mRNA cis splicing, via spliceosome"/>
    <property type="evidence" value="ECO:0007669"/>
    <property type="project" value="TreeGrafter"/>
</dbReference>
<evidence type="ECO:0000256" key="1">
    <source>
        <dbReference type="ARBA" id="ARBA00004123"/>
    </source>
</evidence>
<organism evidence="4 5">
    <name type="scientific">Escallonia rubra</name>
    <dbReference type="NCBI Taxonomy" id="112253"/>
    <lineage>
        <taxon>Eukaryota</taxon>
        <taxon>Viridiplantae</taxon>
        <taxon>Streptophyta</taxon>
        <taxon>Embryophyta</taxon>
        <taxon>Tracheophyta</taxon>
        <taxon>Spermatophyta</taxon>
        <taxon>Magnoliopsida</taxon>
        <taxon>eudicotyledons</taxon>
        <taxon>Gunneridae</taxon>
        <taxon>Pentapetalae</taxon>
        <taxon>asterids</taxon>
        <taxon>campanulids</taxon>
        <taxon>Escalloniales</taxon>
        <taxon>Escalloniaceae</taxon>
        <taxon>Escallonia</taxon>
    </lineage>
</organism>
<sequence length="133" mass="14459">MTILIKAKVKMKHHDLAGVKVLHGLDKVMEGGAVVLTLKDQSILADGVINQDVDMLENVEIGELEEIQSPRNIAAKIPVKIGAQPLRIPRSTTTNGTSYAHMLLTTKKICPNEQAIKANNKLKKTSVGEKAKN</sequence>
<dbReference type="Pfam" id="PF03343">
    <property type="entry name" value="SART-1"/>
    <property type="match status" value="1"/>
</dbReference>
<comment type="similarity">
    <text evidence="2">Belongs to the SNU66/SART1 family.</text>
</comment>
<keyword evidence="5" id="KW-1185">Reference proteome</keyword>
<name>A0AA88RYB8_9ASTE</name>
<dbReference type="GO" id="GO:0046540">
    <property type="term" value="C:U4/U6 x U5 tri-snRNP complex"/>
    <property type="evidence" value="ECO:0007669"/>
    <property type="project" value="TreeGrafter"/>
</dbReference>
<evidence type="ECO:0000256" key="3">
    <source>
        <dbReference type="ARBA" id="ARBA00023242"/>
    </source>
</evidence>
<protein>
    <submittedName>
        <fullName evidence="4">Uncharacterized protein</fullName>
    </submittedName>
</protein>